<keyword evidence="2 5" id="KW-0812">Transmembrane</keyword>
<dbReference type="PANTHER" id="PTHR10283">
    <property type="entry name" value="SOLUTE CARRIER FAMILY 13 MEMBER"/>
    <property type="match status" value="1"/>
</dbReference>
<keyword evidence="4 5" id="KW-0472">Membrane</keyword>
<sequence>MSQHGVYYLSLLLGPLLFLSTVVLPAPAGIAGEAWLVCGLAAWMMAWWITEVVPLAVTALLPVIVLPLAGIVGLAEATAPYANPVIFLFLGGFLLALGIQSSGLHRRLAFLIVGLGGDRLDHLVAMIMLATAVLSMWISNTAAAAILLPVALSVLALAGQHGTVRQDVLAPALLIGVAFAANIGGMATLIGTPPNAIMVAWLAEQHDIRLSFVGWMVFALPLSLSLLLIAWYLLVRWSYPLGRGTVPGLADGFRQHRAELGDWTPCERRVAVVFLLAVLAWVLRPLSEDWLPALDDPMIALIAGGLLFLVRGSQPGQAVLDWEATRQLPWGVLILIGGGLSLGAAVQGSGLAEFIAELLRATTDYPLALLVLVVATVTMLISHVTSNTAAAATLIPVATAIALNAGIDPLYLAMPVALAASCAFMLPTATPPNAIVFASNRLRVTQLIRAGSLLSIAAIGVLALFATLLALWIQ</sequence>
<dbReference type="NCBIfam" id="TIGR00785">
    <property type="entry name" value="dass"/>
    <property type="match status" value="1"/>
</dbReference>
<dbReference type="InterPro" id="IPR001898">
    <property type="entry name" value="SLC13A/DASS"/>
</dbReference>
<evidence type="ECO:0000256" key="2">
    <source>
        <dbReference type="ARBA" id="ARBA00022692"/>
    </source>
</evidence>
<comment type="caution">
    <text evidence="6">The sequence shown here is derived from an EMBL/GenBank/DDBJ whole genome shotgun (WGS) entry which is preliminary data.</text>
</comment>
<dbReference type="EMBL" id="JAVDDT010000002">
    <property type="protein sequence ID" value="MDQ2069106.1"/>
    <property type="molecule type" value="Genomic_DNA"/>
</dbReference>
<gene>
    <name evidence="6" type="ORF">RBH19_04385</name>
</gene>
<protein>
    <submittedName>
        <fullName evidence="6">SLC13 family permease</fullName>
    </submittedName>
</protein>
<feature type="transmembrane region" description="Helical" evidence="5">
    <location>
        <begin position="298"/>
        <end position="316"/>
    </location>
</feature>
<evidence type="ECO:0000313" key="6">
    <source>
        <dbReference type="EMBL" id="MDQ2069106.1"/>
    </source>
</evidence>
<feature type="transmembrane region" description="Helical" evidence="5">
    <location>
        <begin position="6"/>
        <end position="24"/>
    </location>
</feature>
<name>A0ABU0W530_9GAMM</name>
<feature type="transmembrane region" description="Helical" evidence="5">
    <location>
        <begin position="328"/>
        <end position="345"/>
    </location>
</feature>
<accession>A0ABU0W530</accession>
<feature type="transmembrane region" description="Helical" evidence="5">
    <location>
        <begin position="389"/>
        <end position="407"/>
    </location>
</feature>
<feature type="transmembrane region" description="Helical" evidence="5">
    <location>
        <begin position="270"/>
        <end position="286"/>
    </location>
</feature>
<keyword evidence="7" id="KW-1185">Reference proteome</keyword>
<dbReference type="RefSeq" id="WP_306727600.1">
    <property type="nucleotide sequence ID" value="NZ_JAVDDT010000002.1"/>
</dbReference>
<evidence type="ECO:0000313" key="7">
    <source>
        <dbReference type="Proteomes" id="UP001239019"/>
    </source>
</evidence>
<reference evidence="6 7" key="1">
    <citation type="submission" date="2023-08" db="EMBL/GenBank/DDBJ databases">
        <title>Whole-genome sequencing of halo(alkali)philic microorganisms from hypersaline lakes.</title>
        <authorList>
            <person name="Sorokin D.Y."/>
            <person name="Abbas B."/>
            <person name="Merkel A.Y."/>
        </authorList>
    </citation>
    <scope>NUCLEOTIDE SEQUENCE [LARGE SCALE GENOMIC DNA]</scope>
    <source>
        <strain evidence="6 7">AB-CW4</strain>
    </source>
</reference>
<feature type="transmembrane region" description="Helical" evidence="5">
    <location>
        <begin position="81"/>
        <end position="103"/>
    </location>
</feature>
<evidence type="ECO:0000256" key="4">
    <source>
        <dbReference type="ARBA" id="ARBA00023136"/>
    </source>
</evidence>
<feature type="transmembrane region" description="Helical" evidence="5">
    <location>
        <begin position="55"/>
        <end position="74"/>
    </location>
</feature>
<evidence type="ECO:0000256" key="5">
    <source>
        <dbReference type="SAM" id="Phobius"/>
    </source>
</evidence>
<feature type="transmembrane region" description="Helical" evidence="5">
    <location>
        <begin position="123"/>
        <end position="156"/>
    </location>
</feature>
<feature type="transmembrane region" description="Helical" evidence="5">
    <location>
        <begin position="450"/>
        <end position="473"/>
    </location>
</feature>
<proteinExistence type="predicted"/>
<dbReference type="CDD" id="cd01115">
    <property type="entry name" value="SLC13_permease"/>
    <property type="match status" value="1"/>
</dbReference>
<evidence type="ECO:0000256" key="3">
    <source>
        <dbReference type="ARBA" id="ARBA00022989"/>
    </source>
</evidence>
<feature type="transmembrane region" description="Helical" evidence="5">
    <location>
        <begin position="413"/>
        <end position="438"/>
    </location>
</feature>
<dbReference type="PANTHER" id="PTHR10283:SF82">
    <property type="entry name" value="SOLUTE CARRIER FAMILY 13 MEMBER 2"/>
    <property type="match status" value="1"/>
</dbReference>
<comment type="subcellular location">
    <subcellularLocation>
        <location evidence="1">Membrane</location>
        <topology evidence="1">Multi-pass membrane protein</topology>
    </subcellularLocation>
</comment>
<feature type="transmembrane region" description="Helical" evidence="5">
    <location>
        <begin position="212"/>
        <end position="234"/>
    </location>
</feature>
<dbReference type="Pfam" id="PF00939">
    <property type="entry name" value="Na_sulph_symp"/>
    <property type="match status" value="1"/>
</dbReference>
<dbReference type="Proteomes" id="UP001239019">
    <property type="component" value="Unassembled WGS sequence"/>
</dbReference>
<feature type="transmembrane region" description="Helical" evidence="5">
    <location>
        <begin position="168"/>
        <end position="192"/>
    </location>
</feature>
<keyword evidence="3 5" id="KW-1133">Transmembrane helix</keyword>
<feature type="transmembrane region" description="Helical" evidence="5">
    <location>
        <begin position="365"/>
        <end position="382"/>
    </location>
</feature>
<evidence type="ECO:0000256" key="1">
    <source>
        <dbReference type="ARBA" id="ARBA00004141"/>
    </source>
</evidence>
<organism evidence="6 7">
    <name type="scientific">Natronospira bacteriovora</name>
    <dbReference type="NCBI Taxonomy" id="3069753"/>
    <lineage>
        <taxon>Bacteria</taxon>
        <taxon>Pseudomonadati</taxon>
        <taxon>Pseudomonadota</taxon>
        <taxon>Gammaproteobacteria</taxon>
        <taxon>Natronospirales</taxon>
        <taxon>Natronospiraceae</taxon>
        <taxon>Natronospira</taxon>
    </lineage>
</organism>